<dbReference type="InterPro" id="IPR047197">
    <property type="entry name" value="THYN1-like_EVE"/>
</dbReference>
<dbReference type="Gene3D" id="3.10.590.10">
    <property type="entry name" value="ph1033 like domains"/>
    <property type="match status" value="1"/>
</dbReference>
<evidence type="ECO:0000313" key="3">
    <source>
        <dbReference type="Proteomes" id="UP000598488"/>
    </source>
</evidence>
<evidence type="ECO:0000259" key="1">
    <source>
        <dbReference type="Pfam" id="PF01878"/>
    </source>
</evidence>
<comment type="caution">
    <text evidence="2">The sequence shown here is derived from an EMBL/GenBank/DDBJ whole genome shotgun (WGS) entry which is preliminary data.</text>
</comment>
<dbReference type="Proteomes" id="UP000598488">
    <property type="component" value="Unassembled WGS sequence"/>
</dbReference>
<sequence length="157" mass="18220">MAIWLMKSEPDEFSINDLKQNTREYWNGVRNFQARNFMRQMREGDLVLFYHSSCKTPGIVGTAYISKEAHPDPSCWDTQSVYFDPKSSPDAPRWDQVQIRFDNKLKKTLTLTTLKSLAELNGFPLVAKGNRLSVMPVEDKYWKVIQPILEFDATDSH</sequence>
<dbReference type="PANTHER" id="PTHR14087:SF7">
    <property type="entry name" value="THYMOCYTE NUCLEAR PROTEIN 1"/>
    <property type="match status" value="1"/>
</dbReference>
<dbReference type="EMBL" id="JAEMUH010000006">
    <property type="protein sequence ID" value="MBJ7550614.1"/>
    <property type="molecule type" value="Genomic_DNA"/>
</dbReference>
<keyword evidence="3" id="KW-1185">Reference proteome</keyword>
<dbReference type="InterPro" id="IPR052181">
    <property type="entry name" value="5hmC_binding"/>
</dbReference>
<dbReference type="InterPro" id="IPR002740">
    <property type="entry name" value="EVE_domain"/>
</dbReference>
<dbReference type="Pfam" id="PF01878">
    <property type="entry name" value="EVE"/>
    <property type="match status" value="1"/>
</dbReference>
<accession>A0ABS0ZAC3</accession>
<evidence type="ECO:0000313" key="2">
    <source>
        <dbReference type="EMBL" id="MBJ7550614.1"/>
    </source>
</evidence>
<proteinExistence type="predicted"/>
<dbReference type="RefSeq" id="WP_199462222.1">
    <property type="nucleotide sequence ID" value="NZ_JAEMUH010000006.1"/>
</dbReference>
<feature type="domain" description="EVE" evidence="1">
    <location>
        <begin position="3"/>
        <end position="145"/>
    </location>
</feature>
<reference evidence="2 3" key="1">
    <citation type="submission" date="2020-12" db="EMBL/GenBank/DDBJ databases">
        <title>Comparative genome analysis of fungal antagonists Marinomonas ostreistagni 398 and M. spartinae 468.</title>
        <authorList>
            <person name="Fields J.L."/>
            <person name="Mavrodi O.V."/>
            <person name="Biber P.D."/>
            <person name="Indest K.J."/>
            <person name="Mavrodi D.V."/>
        </authorList>
    </citation>
    <scope>NUCLEOTIDE SEQUENCE [LARGE SCALE GENOMIC DNA]</scope>
    <source>
        <strain evidence="2 3">USM7</strain>
    </source>
</reference>
<protein>
    <submittedName>
        <fullName evidence="2">EVE domain-containing protein</fullName>
    </submittedName>
</protein>
<dbReference type="PANTHER" id="PTHR14087">
    <property type="entry name" value="THYMOCYTE NUCLEAR PROTEIN 1"/>
    <property type="match status" value="1"/>
</dbReference>
<organism evidence="2 3">
    <name type="scientific">Marinomonas ostreistagni</name>
    <dbReference type="NCBI Taxonomy" id="359209"/>
    <lineage>
        <taxon>Bacteria</taxon>
        <taxon>Pseudomonadati</taxon>
        <taxon>Pseudomonadota</taxon>
        <taxon>Gammaproteobacteria</taxon>
        <taxon>Oceanospirillales</taxon>
        <taxon>Oceanospirillaceae</taxon>
        <taxon>Marinomonas</taxon>
    </lineage>
</organism>
<dbReference type="CDD" id="cd21133">
    <property type="entry name" value="EVE"/>
    <property type="match status" value="1"/>
</dbReference>
<gene>
    <name evidence="2" type="ORF">JHD44_07975</name>
</gene>
<name>A0ABS0ZAC3_9GAMM</name>
<dbReference type="InterPro" id="IPR015947">
    <property type="entry name" value="PUA-like_sf"/>
</dbReference>
<dbReference type="SUPFAM" id="SSF88697">
    <property type="entry name" value="PUA domain-like"/>
    <property type="match status" value="1"/>
</dbReference>